<sequence>MAYYLVDNYSIMTPFFLLLFLNNITSSYAKSSNPHYCPPSSCDNYIINITSPFRLNTDPKHCGYPEYELSCDNNLTVIHSKNDVKFLVRSINYGNYTIRIADSKLDKNNYCSFPNNFLLRENSFNGLSSYSYHSGEDVKLRKQIVFLKCENPPIEVNNNYIDTASYCNGSNYYVVDGGFNVSDMAIGCETELSSCISNQVVVNGTNTSYFDIHNHLTYGFELSWLKIQFYNVFGDYCSIDYSDEMRSLRCRLPYVGLKFILGTPFVVIFLIYKWRRRHLSMYNSIEEFLHTQNNLTPIRYSFRDIKKMTQNFKNKLGEGGYGSVFKGKLRSGRFVAVKILSKSKGNGQDFINEISTIGTIHHVNVVRLIGFCVHSSNHALVYDFMSNGSLEKYIFSHEGIASLSCKQIFEISLGVARGIEYLHQGCHMQILHFDIKPHNILLDENFNPKVSDFGLARLCPLDNQNLSLTAARGTLGYIAPELFYKNIGRVSNKADVYSFGMLLMEMVGKRKNIKADAENTSQIYFPSWVHDQLSEGKNIDIETTLTDEENSKVMKKMIIVALWCIQLKPSDRPTMNKVIELLEGEVDCLQIPPKPSLYQLDKPRELKINFICFSVHPSLREDFPWLITFSYAKSSNPHYCPPSSCDNYIINITSPFRLNTDPKHCGYPEYELSCDNNLTVIHSKNDVKFLVRSINYGNYTIRIADSKLDKNNYCSFPNNFLLRENSFNGLSSYSYHSGEDVKLRKQIVFLKCENPPIEVNNNYIDTASYCNGSNYYVVDGGFNVSDMAIGCETELSSCISNQVVVNGTNTSYFDIHNHLTYGFELSWLKIQFYNVFGDYCSIDYSDEMRSLRCRLPYVGLKFILGTPFVVIFLIYKWRRRHLSMYNSIEEFLHTQNNLTPIRYSFRDIKKMTQNFKNKLGEGGYGSVFKGKLRSGRFVAVKILSKSKGNGQDFINEISTIGTIHHVNVVRLIGFCVHSSNHALVYDFMSNGSLEKYIFSHEGIASLSCKQIFEISLGVARGIEYLHQGCHMQILHFDIKPHNILLDENFNPKVSDFGLARLCPLDNQNLSLTAARGTLGYIAPELFYKNIGRVSNKADVYSFGMLLMEMVGKRKNIKADAENTSQIYFPSWVHDQLSEGKNIDIETTLTDEENSKVMKKMIIVALWCIQLKPSDRPTMNKVIELLEGEVDCLQIPPKPSLYQLDKPRELVQEASCSMNSTIPSLTLPR</sequence>
<evidence type="ECO:0000256" key="1">
    <source>
        <dbReference type="ARBA" id="ARBA00004479"/>
    </source>
</evidence>
<dbReference type="PROSITE" id="PS50011">
    <property type="entry name" value="PROTEIN_KINASE_DOM"/>
    <property type="match status" value="2"/>
</dbReference>
<keyword evidence="17" id="KW-1185">Reference proteome</keyword>
<evidence type="ECO:0000256" key="3">
    <source>
        <dbReference type="ARBA" id="ARBA00022679"/>
    </source>
</evidence>
<name>A0A7J6HUW8_CANSA</name>
<dbReference type="InterPro" id="IPR017441">
    <property type="entry name" value="Protein_kinase_ATP_BS"/>
</dbReference>
<proteinExistence type="predicted"/>
<dbReference type="InterPro" id="IPR025287">
    <property type="entry name" value="WAK_GUB"/>
</dbReference>
<evidence type="ECO:0000256" key="5">
    <source>
        <dbReference type="ARBA" id="ARBA00022729"/>
    </source>
</evidence>
<dbReference type="CDD" id="cd14066">
    <property type="entry name" value="STKc_IRAK"/>
    <property type="match status" value="2"/>
</dbReference>
<dbReference type="GO" id="GO:0030247">
    <property type="term" value="F:polysaccharide binding"/>
    <property type="evidence" value="ECO:0007669"/>
    <property type="project" value="InterPro"/>
</dbReference>
<evidence type="ECO:0000313" key="16">
    <source>
        <dbReference type="EMBL" id="KAF4399104.1"/>
    </source>
</evidence>
<comment type="subcellular location">
    <subcellularLocation>
        <location evidence="1">Membrane</location>
        <topology evidence="1">Single-pass type I membrane protein</topology>
    </subcellularLocation>
</comment>
<evidence type="ECO:0000256" key="4">
    <source>
        <dbReference type="ARBA" id="ARBA00022692"/>
    </source>
</evidence>
<dbReference type="GO" id="GO:0005524">
    <property type="term" value="F:ATP binding"/>
    <property type="evidence" value="ECO:0007669"/>
    <property type="project" value="UniProtKB-UniRule"/>
</dbReference>
<feature type="domain" description="Protein kinase" evidence="15">
    <location>
        <begin position="310"/>
        <end position="597"/>
    </location>
</feature>
<dbReference type="PANTHER" id="PTHR27009">
    <property type="entry name" value="RUST RESISTANCE KINASE LR10-RELATED"/>
    <property type="match status" value="1"/>
</dbReference>
<dbReference type="Proteomes" id="UP000583929">
    <property type="component" value="Unassembled WGS sequence"/>
</dbReference>
<organism evidence="16 17">
    <name type="scientific">Cannabis sativa</name>
    <name type="common">Hemp</name>
    <name type="synonym">Marijuana</name>
    <dbReference type="NCBI Taxonomy" id="3483"/>
    <lineage>
        <taxon>Eukaryota</taxon>
        <taxon>Viridiplantae</taxon>
        <taxon>Streptophyta</taxon>
        <taxon>Embryophyta</taxon>
        <taxon>Tracheophyta</taxon>
        <taxon>Spermatophyta</taxon>
        <taxon>Magnoliopsida</taxon>
        <taxon>eudicotyledons</taxon>
        <taxon>Gunneridae</taxon>
        <taxon>Pentapetalae</taxon>
        <taxon>rosids</taxon>
        <taxon>fabids</taxon>
        <taxon>Rosales</taxon>
        <taxon>Cannabaceae</taxon>
        <taxon>Cannabis</taxon>
    </lineage>
</organism>
<keyword evidence="4 13" id="KW-0812">Transmembrane</keyword>
<evidence type="ECO:0000256" key="11">
    <source>
        <dbReference type="ARBA" id="ARBA00023180"/>
    </source>
</evidence>
<dbReference type="GO" id="GO:0004674">
    <property type="term" value="F:protein serine/threonine kinase activity"/>
    <property type="evidence" value="ECO:0007669"/>
    <property type="project" value="UniProtKB-KW"/>
</dbReference>
<keyword evidence="10 13" id="KW-0472">Membrane</keyword>
<dbReference type="SUPFAM" id="SSF56112">
    <property type="entry name" value="Protein kinase-like (PK-like)"/>
    <property type="match status" value="2"/>
</dbReference>
<dbReference type="SMART" id="SM00220">
    <property type="entry name" value="S_TKc"/>
    <property type="match status" value="2"/>
</dbReference>
<dbReference type="InterPro" id="IPR000719">
    <property type="entry name" value="Prot_kinase_dom"/>
</dbReference>
<dbReference type="Pfam" id="PF13947">
    <property type="entry name" value="GUB_WAK_bind"/>
    <property type="match status" value="2"/>
</dbReference>
<dbReference type="PROSITE" id="PS00108">
    <property type="entry name" value="PROTEIN_KINASE_ST"/>
    <property type="match status" value="2"/>
</dbReference>
<dbReference type="FunFam" id="3.30.200.20:FF:000178">
    <property type="entry name" value="serine/threonine-protein kinase PBS1-like"/>
    <property type="match status" value="2"/>
</dbReference>
<dbReference type="InterPro" id="IPR011009">
    <property type="entry name" value="Kinase-like_dom_sf"/>
</dbReference>
<keyword evidence="6 12" id="KW-0547">Nucleotide-binding</keyword>
<feature type="binding site" evidence="12">
    <location>
        <position position="338"/>
    </location>
    <ligand>
        <name>ATP</name>
        <dbReference type="ChEBI" id="CHEBI:30616"/>
    </ligand>
</feature>
<keyword evidence="5 14" id="KW-0732">Signal</keyword>
<feature type="chain" id="PRO_5029746549" description="Protein kinase domain-containing protein" evidence="14">
    <location>
        <begin position="30"/>
        <end position="1228"/>
    </location>
</feature>
<evidence type="ECO:0000256" key="12">
    <source>
        <dbReference type="PROSITE-ProRule" id="PRU10141"/>
    </source>
</evidence>
<gene>
    <name evidence="16" type="ORF">G4B88_023698</name>
</gene>
<dbReference type="GO" id="GO:0016020">
    <property type="term" value="C:membrane"/>
    <property type="evidence" value="ECO:0007669"/>
    <property type="project" value="UniProtKB-SubCell"/>
</dbReference>
<dbReference type="Pfam" id="PF00069">
    <property type="entry name" value="Pkinase"/>
    <property type="match status" value="2"/>
</dbReference>
<evidence type="ECO:0000256" key="8">
    <source>
        <dbReference type="ARBA" id="ARBA00022840"/>
    </source>
</evidence>
<evidence type="ECO:0000256" key="10">
    <source>
        <dbReference type="ARBA" id="ARBA00023136"/>
    </source>
</evidence>
<evidence type="ECO:0000313" key="17">
    <source>
        <dbReference type="Proteomes" id="UP000583929"/>
    </source>
</evidence>
<keyword evidence="3" id="KW-0808">Transferase</keyword>
<keyword evidence="9 13" id="KW-1133">Transmembrane helix</keyword>
<dbReference type="Gene3D" id="3.30.200.20">
    <property type="entry name" value="Phosphorylase Kinase, domain 1"/>
    <property type="match status" value="2"/>
</dbReference>
<evidence type="ECO:0000256" key="6">
    <source>
        <dbReference type="ARBA" id="ARBA00022741"/>
    </source>
</evidence>
<keyword evidence="7" id="KW-0418">Kinase</keyword>
<evidence type="ECO:0000256" key="13">
    <source>
        <dbReference type="SAM" id="Phobius"/>
    </source>
</evidence>
<keyword evidence="8 12" id="KW-0067">ATP-binding</keyword>
<keyword evidence="11" id="KW-0325">Glycoprotein</keyword>
<dbReference type="AlphaFoldDB" id="A0A7J6HUW8"/>
<feature type="domain" description="Protein kinase" evidence="15">
    <location>
        <begin position="913"/>
        <end position="1200"/>
    </location>
</feature>
<reference evidence="16 17" key="1">
    <citation type="journal article" date="2020" name="bioRxiv">
        <title>Sequence and annotation of 42 cannabis genomes reveals extensive copy number variation in cannabinoid synthesis and pathogen resistance genes.</title>
        <authorList>
            <person name="Mckernan K.J."/>
            <person name="Helbert Y."/>
            <person name="Kane L.T."/>
            <person name="Ebling H."/>
            <person name="Zhang L."/>
            <person name="Liu B."/>
            <person name="Eaton Z."/>
            <person name="Mclaughlin S."/>
            <person name="Kingan S."/>
            <person name="Baybayan P."/>
            <person name="Concepcion G."/>
            <person name="Jordan M."/>
            <person name="Riva A."/>
            <person name="Barbazuk W."/>
            <person name="Harkins T."/>
        </authorList>
    </citation>
    <scope>NUCLEOTIDE SEQUENCE [LARGE SCALE GENOMIC DNA]</scope>
    <source>
        <strain evidence="17">cv. Jamaican Lion 4</strain>
        <tissue evidence="16">Leaf</tissue>
    </source>
</reference>
<evidence type="ECO:0000256" key="7">
    <source>
        <dbReference type="ARBA" id="ARBA00022777"/>
    </source>
</evidence>
<dbReference type="PROSITE" id="PS00107">
    <property type="entry name" value="PROTEIN_KINASE_ATP"/>
    <property type="match status" value="2"/>
</dbReference>
<feature type="binding site" evidence="12">
    <location>
        <position position="941"/>
    </location>
    <ligand>
        <name>ATP</name>
        <dbReference type="ChEBI" id="CHEBI:30616"/>
    </ligand>
</feature>
<evidence type="ECO:0000256" key="2">
    <source>
        <dbReference type="ARBA" id="ARBA00022527"/>
    </source>
</evidence>
<feature type="signal peptide" evidence="14">
    <location>
        <begin position="1"/>
        <end position="29"/>
    </location>
</feature>
<dbReference type="InterPro" id="IPR008271">
    <property type="entry name" value="Ser/Thr_kinase_AS"/>
</dbReference>
<protein>
    <recommendedName>
        <fullName evidence="15">Protein kinase domain-containing protein</fullName>
    </recommendedName>
</protein>
<feature type="transmembrane region" description="Helical" evidence="13">
    <location>
        <begin position="252"/>
        <end position="272"/>
    </location>
</feature>
<keyword evidence="2" id="KW-0723">Serine/threonine-protein kinase</keyword>
<evidence type="ECO:0000256" key="14">
    <source>
        <dbReference type="SAM" id="SignalP"/>
    </source>
</evidence>
<dbReference type="EMBL" id="JAATIQ010000022">
    <property type="protein sequence ID" value="KAF4399104.1"/>
    <property type="molecule type" value="Genomic_DNA"/>
</dbReference>
<dbReference type="FunFam" id="1.10.510.10:FF:000590">
    <property type="entry name" value="PR5-like receptor kinase"/>
    <property type="match status" value="2"/>
</dbReference>
<evidence type="ECO:0000259" key="15">
    <source>
        <dbReference type="PROSITE" id="PS50011"/>
    </source>
</evidence>
<comment type="caution">
    <text evidence="16">The sequence shown here is derived from an EMBL/GenBank/DDBJ whole genome shotgun (WGS) entry which is preliminary data.</text>
</comment>
<evidence type="ECO:0000256" key="9">
    <source>
        <dbReference type="ARBA" id="ARBA00022989"/>
    </source>
</evidence>
<accession>A0A7J6HUW8</accession>
<dbReference type="Gene3D" id="1.10.510.10">
    <property type="entry name" value="Transferase(Phosphotransferase) domain 1"/>
    <property type="match status" value="2"/>
</dbReference>
<dbReference type="InterPro" id="IPR045874">
    <property type="entry name" value="LRK10/LRL21-25-like"/>
</dbReference>